<dbReference type="EMBL" id="CP038804">
    <property type="protein sequence ID" value="UTY32646.1"/>
    <property type="molecule type" value="Genomic_DNA"/>
</dbReference>
<evidence type="ECO:0000313" key="2">
    <source>
        <dbReference type="Proteomes" id="UP001058682"/>
    </source>
</evidence>
<dbReference type="Proteomes" id="UP001058682">
    <property type="component" value="Chromosome"/>
</dbReference>
<reference evidence="1" key="1">
    <citation type="submission" date="2019-04" db="EMBL/GenBank/DDBJ databases">
        <title>Whole genome sequencing of oral phylogroup 2 treponemes.</title>
        <authorList>
            <person name="Chan Y."/>
            <person name="Zeng H.H."/>
            <person name="Yu X.L."/>
            <person name="Leung W.K."/>
            <person name="Watt R.M."/>
        </authorList>
    </citation>
    <scope>NUCLEOTIDE SEQUENCE</scope>
    <source>
        <strain evidence="1">OMZ 835</strain>
    </source>
</reference>
<accession>A0AAE9MS40</accession>
<protein>
    <submittedName>
        <fullName evidence="1">Uncharacterized protein</fullName>
    </submittedName>
</protein>
<proteinExistence type="predicted"/>
<name>A0AAE9MS40_9SPIR</name>
<evidence type="ECO:0000313" key="1">
    <source>
        <dbReference type="EMBL" id="UTY32646.1"/>
    </source>
</evidence>
<dbReference type="AlphaFoldDB" id="A0AAE9MS40"/>
<sequence>MDNQSHNKKNKIDGKQNFAKSNIHEKTGGIFENMLLKIFNPPEYERRLMIRRAAANDIHSRQHNMLSETLENIPQTIWYGATEWHYEMRDKLNKYDTSIYTHKIILDEQMEWRRETRDIFHQDGIEPKERKYCHPNGWEVVYDGKSLADQNPRVVTDDKIRGTYNYIDPGAPPENWYDVPRWTEYAARGIVHTVVDIVPY</sequence>
<gene>
    <name evidence="1" type="ORF">E4N74_00405</name>
</gene>
<dbReference type="RefSeq" id="WP_255818224.1">
    <property type="nucleotide sequence ID" value="NZ_CP038803.1"/>
</dbReference>
<organism evidence="1 2">
    <name type="scientific">Treponema putidum</name>
    <dbReference type="NCBI Taxonomy" id="221027"/>
    <lineage>
        <taxon>Bacteria</taxon>
        <taxon>Pseudomonadati</taxon>
        <taxon>Spirochaetota</taxon>
        <taxon>Spirochaetia</taxon>
        <taxon>Spirochaetales</taxon>
        <taxon>Treponemataceae</taxon>
        <taxon>Treponema</taxon>
    </lineage>
</organism>